<evidence type="ECO:0000259" key="5">
    <source>
        <dbReference type="Pfam" id="PF12708"/>
    </source>
</evidence>
<dbReference type="SMART" id="SM00710">
    <property type="entry name" value="PbH1"/>
    <property type="match status" value="10"/>
</dbReference>
<comment type="pathway">
    <text evidence="1">Protein modification; protein ubiquitination.</text>
</comment>
<accession>A0A1G4R5M4</accession>
<dbReference type="RefSeq" id="WP_245719608.1">
    <property type="nucleotide sequence ID" value="NZ_FMTT01000012.1"/>
</dbReference>
<dbReference type="InterPro" id="IPR006626">
    <property type="entry name" value="PbH1"/>
</dbReference>
<dbReference type="Proteomes" id="UP000198601">
    <property type="component" value="Unassembled WGS sequence"/>
</dbReference>
<dbReference type="AlphaFoldDB" id="A0A1G4R5M4"/>
<keyword evidence="3" id="KW-0833">Ubl conjugation pathway</keyword>
<dbReference type="Pfam" id="PF12708">
    <property type="entry name" value="Pect-lyase_RHGA_epim"/>
    <property type="match status" value="1"/>
</dbReference>
<evidence type="ECO:0000256" key="4">
    <source>
        <dbReference type="SAM" id="SignalP"/>
    </source>
</evidence>
<sequence>MGSEFNRTMTRRAMLGMLGVGGVTLAANMMAPASAQAPSNDDKLNVLDFGAAGNGQTDDALAIQKTLDACAKAGGGTVYFPNGTYLLHSRVTVGHNTKLVGKAKLVKPYNNQIDILNLAGNHIEVDGLWMENLNENAGININISRNSQHIVIRNCKFTGIRTQGIAMNATGIAHVLIQDCLFDSVTYGVLCNYKADDLEDLRIIGNQFLDIYGDAIELNSPITGTKKAIYESAGNIIIANNFISVPKGKGTGDTAGFGIGMAGVTRVSVIGNILKNCRYEAIHVEDNCRNISITANIIDGVQDDPDNQLNSGIYVLNAEQIAVIGNEIRNCKNYGVHFEYSKENQGNKATIVGNNITNCGSGGIRYAGNKMSDAVISDNIITDNAGSGINLAGSSHSIQVKNNIVRANKSHGILLEESKMVSISGNTVYENGGECIHVEKPTFSVPVGQSQTILNFGSSGNNSQWKIVGSLGIFAEGYIHLVAKHANLHCSKLFQLTWDETNLKIKLLKETGSGGIHISVPRMKSKQLEVNAYSDTPAKADLVLDVQYEGIIMLN</sequence>
<dbReference type="Gene3D" id="2.160.20.10">
    <property type="entry name" value="Single-stranded right-handed beta-helix, Pectin lyase-like"/>
    <property type="match status" value="2"/>
</dbReference>
<evidence type="ECO:0000259" key="6">
    <source>
        <dbReference type="Pfam" id="PF13229"/>
    </source>
</evidence>
<dbReference type="NCBIfam" id="TIGR03804">
    <property type="entry name" value="para_beta_helix"/>
    <property type="match status" value="1"/>
</dbReference>
<keyword evidence="8" id="KW-1185">Reference proteome</keyword>
<dbReference type="EMBL" id="FMTT01000012">
    <property type="protein sequence ID" value="SCW52048.1"/>
    <property type="molecule type" value="Genomic_DNA"/>
</dbReference>
<keyword evidence="2" id="KW-0677">Repeat</keyword>
<dbReference type="InterPro" id="IPR012334">
    <property type="entry name" value="Pectin_lyas_fold"/>
</dbReference>
<evidence type="ECO:0000256" key="2">
    <source>
        <dbReference type="ARBA" id="ARBA00022737"/>
    </source>
</evidence>
<proteinExistence type="predicted"/>
<gene>
    <name evidence="7" type="ORF">SAMN04487970_101231</name>
</gene>
<dbReference type="InterPro" id="IPR024535">
    <property type="entry name" value="RHGA/B-epi-like_pectate_lyase"/>
</dbReference>
<evidence type="ECO:0000256" key="3">
    <source>
        <dbReference type="ARBA" id="ARBA00022786"/>
    </source>
</evidence>
<feature type="domain" description="Rhamnogalacturonase A/B/Epimerase-like pectate lyase" evidence="5">
    <location>
        <begin position="45"/>
        <end position="104"/>
    </location>
</feature>
<evidence type="ECO:0000313" key="8">
    <source>
        <dbReference type="Proteomes" id="UP000198601"/>
    </source>
</evidence>
<dbReference type="Pfam" id="PF13229">
    <property type="entry name" value="Beta_helix"/>
    <property type="match status" value="1"/>
</dbReference>
<dbReference type="InterPro" id="IPR022441">
    <property type="entry name" value="Para_beta_helix_rpt-2"/>
</dbReference>
<feature type="signal peptide" evidence="4">
    <location>
        <begin position="1"/>
        <end position="35"/>
    </location>
</feature>
<name>A0A1G4R5M4_9BACL</name>
<feature type="chain" id="PRO_5038850645" evidence="4">
    <location>
        <begin position="36"/>
        <end position="555"/>
    </location>
</feature>
<dbReference type="STRING" id="624147.SAMN04487970_101231"/>
<dbReference type="InterPro" id="IPR011050">
    <property type="entry name" value="Pectin_lyase_fold/virulence"/>
</dbReference>
<protein>
    <submittedName>
        <fullName evidence="7">Parallel beta-helix repeat (Two copies)</fullName>
    </submittedName>
</protein>
<dbReference type="PROSITE" id="PS51318">
    <property type="entry name" value="TAT"/>
    <property type="match status" value="1"/>
</dbReference>
<evidence type="ECO:0000256" key="1">
    <source>
        <dbReference type="ARBA" id="ARBA00004906"/>
    </source>
</evidence>
<reference evidence="8" key="1">
    <citation type="submission" date="2016-10" db="EMBL/GenBank/DDBJ databases">
        <authorList>
            <person name="Varghese N."/>
            <person name="Submissions S."/>
        </authorList>
    </citation>
    <scope>NUCLEOTIDE SEQUENCE [LARGE SCALE GENOMIC DNA]</scope>
    <source>
        <strain evidence="8">CGMCC 1.8946</strain>
    </source>
</reference>
<dbReference type="InterPro" id="IPR039448">
    <property type="entry name" value="Beta_helix"/>
</dbReference>
<organism evidence="7 8">
    <name type="scientific">Paenibacillus tianmuensis</name>
    <dbReference type="NCBI Taxonomy" id="624147"/>
    <lineage>
        <taxon>Bacteria</taxon>
        <taxon>Bacillati</taxon>
        <taxon>Bacillota</taxon>
        <taxon>Bacilli</taxon>
        <taxon>Bacillales</taxon>
        <taxon>Paenibacillaceae</taxon>
        <taxon>Paenibacillus</taxon>
    </lineage>
</organism>
<evidence type="ECO:0000313" key="7">
    <source>
        <dbReference type="EMBL" id="SCW52048.1"/>
    </source>
</evidence>
<dbReference type="SUPFAM" id="SSF51126">
    <property type="entry name" value="Pectin lyase-like"/>
    <property type="match status" value="2"/>
</dbReference>
<keyword evidence="4" id="KW-0732">Signal</keyword>
<dbReference type="InterPro" id="IPR006311">
    <property type="entry name" value="TAT_signal"/>
</dbReference>
<dbReference type="InterPro" id="IPR051550">
    <property type="entry name" value="SCF-Subunits/Alg-Epimerases"/>
</dbReference>
<dbReference type="PANTHER" id="PTHR22990">
    <property type="entry name" value="F-BOX ONLY PROTEIN"/>
    <property type="match status" value="1"/>
</dbReference>
<feature type="domain" description="Right handed beta helix" evidence="6">
    <location>
        <begin position="310"/>
        <end position="439"/>
    </location>
</feature>
<dbReference type="PANTHER" id="PTHR22990:SF15">
    <property type="entry name" value="F-BOX ONLY PROTEIN 10"/>
    <property type="match status" value="1"/>
</dbReference>